<evidence type="ECO:0000313" key="6">
    <source>
        <dbReference type="Proteomes" id="UP001165586"/>
    </source>
</evidence>
<dbReference type="InterPro" id="IPR036390">
    <property type="entry name" value="WH_DNA-bd_sf"/>
</dbReference>
<dbReference type="InterPro" id="IPR013196">
    <property type="entry name" value="HTH_11"/>
</dbReference>
<dbReference type="InterPro" id="IPR018356">
    <property type="entry name" value="Tscrpt_reg_HTH_DeoR_CS"/>
</dbReference>
<reference evidence="5" key="1">
    <citation type="submission" date="2022-08" db="EMBL/GenBank/DDBJ databases">
        <authorList>
            <person name="Deng Y."/>
            <person name="Han X.-F."/>
            <person name="Zhang Y.-Q."/>
        </authorList>
    </citation>
    <scope>NUCLEOTIDE SEQUENCE</scope>
    <source>
        <strain evidence="5">CPCC 203386</strain>
    </source>
</reference>
<evidence type="ECO:0000259" key="4">
    <source>
        <dbReference type="PROSITE" id="PS51000"/>
    </source>
</evidence>
<dbReference type="Pfam" id="PF13280">
    <property type="entry name" value="WYL"/>
    <property type="match status" value="1"/>
</dbReference>
<dbReference type="EMBL" id="JANLCJ010000005">
    <property type="protein sequence ID" value="MCS5734842.1"/>
    <property type="molecule type" value="Genomic_DNA"/>
</dbReference>
<dbReference type="InterPro" id="IPR011991">
    <property type="entry name" value="ArsR-like_HTH"/>
</dbReference>
<dbReference type="Pfam" id="PF08279">
    <property type="entry name" value="HTH_11"/>
    <property type="match status" value="1"/>
</dbReference>
<name>A0ABT2H4H8_9MICO</name>
<keyword evidence="2" id="KW-0238">DNA-binding</keyword>
<dbReference type="PROSITE" id="PS52050">
    <property type="entry name" value="WYL"/>
    <property type="match status" value="1"/>
</dbReference>
<feature type="domain" description="HTH deoR-type" evidence="4">
    <location>
        <begin position="4"/>
        <end position="63"/>
    </location>
</feature>
<dbReference type="SUPFAM" id="SSF46785">
    <property type="entry name" value="Winged helix' DNA-binding domain"/>
    <property type="match status" value="1"/>
</dbReference>
<evidence type="ECO:0000256" key="1">
    <source>
        <dbReference type="ARBA" id="ARBA00023015"/>
    </source>
</evidence>
<dbReference type="InterPro" id="IPR026881">
    <property type="entry name" value="WYL_dom"/>
</dbReference>
<dbReference type="Proteomes" id="UP001165586">
    <property type="component" value="Unassembled WGS sequence"/>
</dbReference>
<dbReference type="InterPro" id="IPR051534">
    <property type="entry name" value="CBASS_pafABC_assoc_protein"/>
</dbReference>
<keyword evidence="1" id="KW-0805">Transcription regulation</keyword>
<dbReference type="CDD" id="cd00090">
    <property type="entry name" value="HTH_ARSR"/>
    <property type="match status" value="1"/>
</dbReference>
<keyword evidence="3" id="KW-0804">Transcription</keyword>
<comment type="caution">
    <text evidence="5">The sequence shown here is derived from an EMBL/GenBank/DDBJ whole genome shotgun (WGS) entry which is preliminary data.</text>
</comment>
<sequence>MAETTSRILSLLNLLQTHRQWPGAELAERLGVTERTLRRDVERLRELGYQVAATRGVAGGYRLEAGSQLPPLLLTDDEAVTMAIGLRVAATQGLADGEQTTLTALAKFEQVLPSALRHRVNALAGFVLPQTPRSQGSPVSQELLGQLALACRDRERIRFHYEAANGAETDRVVEPHTLVAASRSWFFVCWDLQRSDWRTFRVDRMSGFFGTRLHFDPRELPAADAAQFVQTALSSLHRRLTAEAHVRLPVDVMREQFGGWAAEAEPIDAETTRWPIRGESFETMLTSVMWIPAGVEYTLHGSPEFLAFAAETAARMRSAVPANSPLSPTPG</sequence>
<organism evidence="5 6">
    <name type="scientific">Herbiconiux daphne</name>
    <dbReference type="NCBI Taxonomy" id="2970914"/>
    <lineage>
        <taxon>Bacteria</taxon>
        <taxon>Bacillati</taxon>
        <taxon>Actinomycetota</taxon>
        <taxon>Actinomycetes</taxon>
        <taxon>Micrococcales</taxon>
        <taxon>Microbacteriaceae</taxon>
        <taxon>Herbiconiux</taxon>
    </lineage>
</organism>
<dbReference type="PROSITE" id="PS51000">
    <property type="entry name" value="HTH_DEOR_2"/>
    <property type="match status" value="1"/>
</dbReference>
<dbReference type="InterPro" id="IPR036388">
    <property type="entry name" value="WH-like_DNA-bd_sf"/>
</dbReference>
<accession>A0ABT2H4H8</accession>
<proteinExistence type="predicted"/>
<gene>
    <name evidence="5" type="ORF">N1032_13945</name>
</gene>
<dbReference type="PANTHER" id="PTHR34580:SF3">
    <property type="entry name" value="PROTEIN PAFB"/>
    <property type="match status" value="1"/>
</dbReference>
<dbReference type="PANTHER" id="PTHR34580">
    <property type="match status" value="1"/>
</dbReference>
<dbReference type="RefSeq" id="WP_259539742.1">
    <property type="nucleotide sequence ID" value="NZ_JANLCJ010000005.1"/>
</dbReference>
<evidence type="ECO:0000256" key="3">
    <source>
        <dbReference type="ARBA" id="ARBA00023163"/>
    </source>
</evidence>
<dbReference type="InterPro" id="IPR001034">
    <property type="entry name" value="DeoR_HTH"/>
</dbReference>
<protein>
    <submittedName>
        <fullName evidence="5">Transcriptional regulator</fullName>
    </submittedName>
</protein>
<dbReference type="Gene3D" id="1.10.10.10">
    <property type="entry name" value="Winged helix-like DNA-binding domain superfamily/Winged helix DNA-binding domain"/>
    <property type="match status" value="1"/>
</dbReference>
<evidence type="ECO:0000313" key="5">
    <source>
        <dbReference type="EMBL" id="MCS5734842.1"/>
    </source>
</evidence>
<keyword evidence="6" id="KW-1185">Reference proteome</keyword>
<dbReference type="PROSITE" id="PS00894">
    <property type="entry name" value="HTH_DEOR_1"/>
    <property type="match status" value="1"/>
</dbReference>
<evidence type="ECO:0000256" key="2">
    <source>
        <dbReference type="ARBA" id="ARBA00023125"/>
    </source>
</evidence>